<dbReference type="GeneID" id="28824698"/>
<keyword evidence="3" id="KW-1185">Reference proteome</keyword>
<dbReference type="FunCoup" id="A0A194X9G6">
    <property type="interactions" value="56"/>
</dbReference>
<dbReference type="InterPro" id="IPR032466">
    <property type="entry name" value="Metal_Hydrolase"/>
</dbReference>
<keyword evidence="2" id="KW-0378">Hydrolase</keyword>
<dbReference type="Gene3D" id="3.20.20.140">
    <property type="entry name" value="Metal-dependent hydrolases"/>
    <property type="match status" value="1"/>
</dbReference>
<gene>
    <name evidence="2" type="ORF">LY89DRAFT_684852</name>
</gene>
<dbReference type="EMBL" id="KQ947415">
    <property type="protein sequence ID" value="KUJ16813.1"/>
    <property type="molecule type" value="Genomic_DNA"/>
</dbReference>
<dbReference type="InParanoid" id="A0A194X9G6"/>
<dbReference type="PANTHER" id="PTHR47345">
    <property type="entry name" value="CUT9-INTERACTING PROTEIN SCN1"/>
    <property type="match status" value="1"/>
</dbReference>
<sequence length="384" mass="43754">MASESTDDSFPWHLGVFDAHCHPTDTMSSISSIPHMKARILTVMATRGQDQELVAQVADSYGLRSQSDIEKDTEDRCIVPCFGWHPWFSHQMYDDTEAAISNADTPEFKTRHYQSVLKPRPEDSAFLNSLPQPRSLKQFLQQTKAYLEQYPISLVGEIGIDKSFRLPGPWSQELEEERDQTLTLGGREGRPLSSHRVQPDHQKAIFKAQLRLAGEMSRAVSVHGVQAHGVVFDTLQETWKDHEREVLSKKDRRKAERTTHPKDEHQPETVVPLPKPFPPRICLHSYSGPPDPLKQYFHPSVPAEIFFSFSEVINMSSGPSSKATDVIKAVPDDRILVESDLHIAGDEMDKKLEEMCRKICEIKRWNLEDGVAKLGENWRRFAFS</sequence>
<organism evidence="2 3">
    <name type="scientific">Mollisia scopiformis</name>
    <name type="common">Conifer needle endophyte fungus</name>
    <name type="synonym">Phialocephala scopiformis</name>
    <dbReference type="NCBI Taxonomy" id="149040"/>
    <lineage>
        <taxon>Eukaryota</taxon>
        <taxon>Fungi</taxon>
        <taxon>Dikarya</taxon>
        <taxon>Ascomycota</taxon>
        <taxon>Pezizomycotina</taxon>
        <taxon>Leotiomycetes</taxon>
        <taxon>Helotiales</taxon>
        <taxon>Mollisiaceae</taxon>
        <taxon>Mollisia</taxon>
    </lineage>
</organism>
<evidence type="ECO:0000313" key="2">
    <source>
        <dbReference type="EMBL" id="KUJ16813.1"/>
    </source>
</evidence>
<feature type="compositionally biased region" description="Basic and acidic residues" evidence="1">
    <location>
        <begin position="243"/>
        <end position="267"/>
    </location>
</feature>
<proteinExistence type="predicted"/>
<dbReference type="OrthoDB" id="413993at2759"/>
<name>A0A194X9G6_MOLSC</name>
<accession>A0A194X9G6</accession>
<evidence type="ECO:0000256" key="1">
    <source>
        <dbReference type="SAM" id="MobiDB-lite"/>
    </source>
</evidence>
<dbReference type="GO" id="GO:0016788">
    <property type="term" value="F:hydrolase activity, acting on ester bonds"/>
    <property type="evidence" value="ECO:0007669"/>
    <property type="project" value="InterPro"/>
</dbReference>
<dbReference type="InterPro" id="IPR053044">
    <property type="entry name" value="Metallo-hydrolase/TatD-type"/>
</dbReference>
<feature type="region of interest" description="Disordered" evidence="1">
    <location>
        <begin position="243"/>
        <end position="274"/>
    </location>
</feature>
<dbReference type="PANTHER" id="PTHR47345:SF1">
    <property type="entry name" value="CUT9-INTERACTING PROTEIN SCN1"/>
    <property type="match status" value="1"/>
</dbReference>
<protein>
    <submittedName>
        <fullName evidence="2">Metallo-dependent hydrolase</fullName>
    </submittedName>
</protein>
<dbReference type="AlphaFoldDB" id="A0A194X9G6"/>
<dbReference type="KEGG" id="psco:LY89DRAFT_684852"/>
<dbReference type="SUPFAM" id="SSF51556">
    <property type="entry name" value="Metallo-dependent hydrolases"/>
    <property type="match status" value="1"/>
</dbReference>
<dbReference type="Proteomes" id="UP000070700">
    <property type="component" value="Unassembled WGS sequence"/>
</dbReference>
<reference evidence="2 3" key="1">
    <citation type="submission" date="2015-10" db="EMBL/GenBank/DDBJ databases">
        <title>Full genome of DAOMC 229536 Phialocephala scopiformis, a fungal endophyte of spruce producing the potent anti-insectan compound rugulosin.</title>
        <authorList>
            <consortium name="DOE Joint Genome Institute"/>
            <person name="Walker A.K."/>
            <person name="Frasz S.L."/>
            <person name="Seifert K.A."/>
            <person name="Miller J.D."/>
            <person name="Mondo S.J."/>
            <person name="Labutti K."/>
            <person name="Lipzen A."/>
            <person name="Dockter R."/>
            <person name="Kennedy M."/>
            <person name="Grigoriev I.V."/>
            <person name="Spatafora J.W."/>
        </authorList>
    </citation>
    <scope>NUCLEOTIDE SEQUENCE [LARGE SCALE GENOMIC DNA]</scope>
    <source>
        <strain evidence="2 3">CBS 120377</strain>
    </source>
</reference>
<dbReference type="InterPro" id="IPR001130">
    <property type="entry name" value="TatD-like"/>
</dbReference>
<evidence type="ECO:0000313" key="3">
    <source>
        <dbReference type="Proteomes" id="UP000070700"/>
    </source>
</evidence>
<dbReference type="Pfam" id="PF01026">
    <property type="entry name" value="TatD_DNase"/>
    <property type="match status" value="1"/>
</dbReference>
<dbReference type="RefSeq" id="XP_018071168.1">
    <property type="nucleotide sequence ID" value="XM_018214972.1"/>
</dbReference>